<sequence length="162" mass="18914">MTDLVRYFDEGSKDRRRSPRPPIPRHSTGNKSPLSKSCPSIYKRNGFPLGSSYKLQHKISFPPFEVFVDFIRQQALIRNNPSFKCIGLAEVPPKADKTLGYQTDRRKYLSTKTDILRTAPPDDHERLCPIHKMPHLLQKCRAFREKPLEERKGIPEREWDLL</sequence>
<comment type="caution">
    <text evidence="2">The sequence shown here is derived from an EMBL/GenBank/DDBJ whole genome shotgun (WGS) entry which is preliminary data.</text>
</comment>
<dbReference type="AlphaFoldDB" id="A0AA47MRM5"/>
<keyword evidence="3" id="KW-1185">Reference proteome</keyword>
<evidence type="ECO:0000313" key="3">
    <source>
        <dbReference type="Proteomes" id="UP001174136"/>
    </source>
</evidence>
<dbReference type="EMBL" id="JAOPHQ010002871">
    <property type="protein sequence ID" value="KAK0145244.1"/>
    <property type="molecule type" value="Genomic_DNA"/>
</dbReference>
<dbReference type="PANTHER" id="PTHR47331:SF6">
    <property type="entry name" value="DOUBLECORTIN DOMAIN-CONTAINING PROTEIN"/>
    <property type="match status" value="1"/>
</dbReference>
<proteinExistence type="predicted"/>
<reference evidence="2" key="1">
    <citation type="journal article" date="2023" name="Front. Mar. Sci.">
        <title>A new Merluccius polli reference genome to investigate the effects of global change in West African waters.</title>
        <authorList>
            <person name="Mateo J.L."/>
            <person name="Blanco-Fernandez C."/>
            <person name="Garcia-Vazquez E."/>
            <person name="Machado-Schiaffino G."/>
        </authorList>
    </citation>
    <scope>NUCLEOTIDE SEQUENCE</scope>
    <source>
        <strain evidence="2">C29</strain>
        <tissue evidence="2">Fin</tissue>
    </source>
</reference>
<dbReference type="PANTHER" id="PTHR47331">
    <property type="entry name" value="PHD-TYPE DOMAIN-CONTAINING PROTEIN"/>
    <property type="match status" value="1"/>
</dbReference>
<feature type="region of interest" description="Disordered" evidence="1">
    <location>
        <begin position="8"/>
        <end position="38"/>
    </location>
</feature>
<name>A0AA47MRM5_MERPO</name>
<accession>A0AA47MRM5</accession>
<evidence type="ECO:0000256" key="1">
    <source>
        <dbReference type="SAM" id="MobiDB-lite"/>
    </source>
</evidence>
<dbReference type="Proteomes" id="UP001174136">
    <property type="component" value="Unassembled WGS sequence"/>
</dbReference>
<protein>
    <submittedName>
        <fullName evidence="2">Uncharacterized protein</fullName>
    </submittedName>
</protein>
<organism evidence="2 3">
    <name type="scientific">Merluccius polli</name>
    <name type="common">Benguela hake</name>
    <name type="synonym">Merluccius cadenati</name>
    <dbReference type="NCBI Taxonomy" id="89951"/>
    <lineage>
        <taxon>Eukaryota</taxon>
        <taxon>Metazoa</taxon>
        <taxon>Chordata</taxon>
        <taxon>Craniata</taxon>
        <taxon>Vertebrata</taxon>
        <taxon>Euteleostomi</taxon>
        <taxon>Actinopterygii</taxon>
        <taxon>Neopterygii</taxon>
        <taxon>Teleostei</taxon>
        <taxon>Neoteleostei</taxon>
        <taxon>Acanthomorphata</taxon>
        <taxon>Zeiogadaria</taxon>
        <taxon>Gadariae</taxon>
        <taxon>Gadiformes</taxon>
        <taxon>Gadoidei</taxon>
        <taxon>Merlucciidae</taxon>
        <taxon>Merluccius</taxon>
    </lineage>
</organism>
<evidence type="ECO:0000313" key="2">
    <source>
        <dbReference type="EMBL" id="KAK0145244.1"/>
    </source>
</evidence>
<feature type="compositionally biased region" description="Polar residues" evidence="1">
    <location>
        <begin position="27"/>
        <end position="38"/>
    </location>
</feature>
<gene>
    <name evidence="2" type="ORF">N1851_015866</name>
</gene>